<name>A0ABD1XKN6_9MARC</name>
<gene>
    <name evidence="2" type="ORF">R1flu_028085</name>
</gene>
<protein>
    <submittedName>
        <fullName evidence="2">Uncharacterized protein</fullName>
    </submittedName>
</protein>
<keyword evidence="3" id="KW-1185">Reference proteome</keyword>
<dbReference type="Proteomes" id="UP001605036">
    <property type="component" value="Unassembled WGS sequence"/>
</dbReference>
<organism evidence="2 3">
    <name type="scientific">Riccia fluitans</name>
    <dbReference type="NCBI Taxonomy" id="41844"/>
    <lineage>
        <taxon>Eukaryota</taxon>
        <taxon>Viridiplantae</taxon>
        <taxon>Streptophyta</taxon>
        <taxon>Embryophyta</taxon>
        <taxon>Marchantiophyta</taxon>
        <taxon>Marchantiopsida</taxon>
        <taxon>Marchantiidae</taxon>
        <taxon>Marchantiales</taxon>
        <taxon>Ricciaceae</taxon>
        <taxon>Riccia</taxon>
    </lineage>
</organism>
<reference evidence="2 3" key="1">
    <citation type="submission" date="2024-09" db="EMBL/GenBank/DDBJ databases">
        <title>Chromosome-scale assembly of Riccia fluitans.</title>
        <authorList>
            <person name="Paukszto L."/>
            <person name="Sawicki J."/>
            <person name="Karawczyk K."/>
            <person name="Piernik-Szablinska J."/>
            <person name="Szczecinska M."/>
            <person name="Mazdziarz M."/>
        </authorList>
    </citation>
    <scope>NUCLEOTIDE SEQUENCE [LARGE SCALE GENOMIC DNA]</scope>
    <source>
        <strain evidence="2">Rf_01</strain>
        <tissue evidence="2">Aerial parts of the thallus</tissue>
    </source>
</reference>
<proteinExistence type="predicted"/>
<evidence type="ECO:0000313" key="2">
    <source>
        <dbReference type="EMBL" id="KAL2609512.1"/>
    </source>
</evidence>
<evidence type="ECO:0000256" key="1">
    <source>
        <dbReference type="SAM" id="MobiDB-lite"/>
    </source>
</evidence>
<sequence>MSDSVRKEKFPIVLPPRFFPCLEGKVLKPVFDLASDVEEKSESEEAEDSDDTLFKRWEKETLSSKRDQHLPLKRDDKRNEGTNPSRDHS</sequence>
<dbReference type="AlphaFoldDB" id="A0ABD1XKN6"/>
<comment type="caution">
    <text evidence="2">The sequence shown here is derived from an EMBL/GenBank/DDBJ whole genome shotgun (WGS) entry which is preliminary data.</text>
</comment>
<dbReference type="EMBL" id="JBHFFA010000008">
    <property type="protein sequence ID" value="KAL2609512.1"/>
    <property type="molecule type" value="Genomic_DNA"/>
</dbReference>
<accession>A0ABD1XKN6</accession>
<feature type="region of interest" description="Disordered" evidence="1">
    <location>
        <begin position="63"/>
        <end position="89"/>
    </location>
</feature>
<evidence type="ECO:0000313" key="3">
    <source>
        <dbReference type="Proteomes" id="UP001605036"/>
    </source>
</evidence>